<dbReference type="PANTHER" id="PTHR35596:SF1">
    <property type="entry name" value="MICROBIAL-TYPE PARG CATALYTIC DOMAIN-CONTAINING PROTEIN"/>
    <property type="match status" value="1"/>
</dbReference>
<dbReference type="PANTHER" id="PTHR35596">
    <property type="entry name" value="DUF2263 DOMAIN-CONTAINING PROTEIN"/>
    <property type="match status" value="1"/>
</dbReference>
<proteinExistence type="predicted"/>
<feature type="region of interest" description="Disordered" evidence="1">
    <location>
        <begin position="178"/>
        <end position="198"/>
    </location>
</feature>
<reference evidence="3" key="1">
    <citation type="submission" date="2021-05" db="EMBL/GenBank/DDBJ databases">
        <authorList>
            <person name="Stam R."/>
        </authorList>
    </citation>
    <scope>NUCLEOTIDE SEQUENCE</scope>
    <source>
        <strain evidence="3">CS162</strain>
    </source>
</reference>
<feature type="compositionally biased region" description="Low complexity" evidence="1">
    <location>
        <begin position="183"/>
        <end position="196"/>
    </location>
</feature>
<dbReference type="Proteomes" id="UP000676310">
    <property type="component" value="Unassembled WGS sequence"/>
</dbReference>
<dbReference type="SUPFAM" id="SSF52949">
    <property type="entry name" value="Macro domain-like"/>
    <property type="match status" value="1"/>
</dbReference>
<feature type="compositionally biased region" description="Basic and acidic residues" evidence="1">
    <location>
        <begin position="61"/>
        <end position="74"/>
    </location>
</feature>
<evidence type="ECO:0000259" key="2">
    <source>
        <dbReference type="Pfam" id="PF10021"/>
    </source>
</evidence>
<dbReference type="EMBL" id="CAJRGZ010000025">
    <property type="protein sequence ID" value="CAG5181435.1"/>
    <property type="molecule type" value="Genomic_DNA"/>
</dbReference>
<dbReference type="AlphaFoldDB" id="A0A8J2IA01"/>
<dbReference type="InterPro" id="IPR012664">
    <property type="entry name" value="CHP02452"/>
</dbReference>
<gene>
    <name evidence="3" type="ORF">ALTATR162_LOCUS9761</name>
</gene>
<evidence type="ECO:0000313" key="3">
    <source>
        <dbReference type="EMBL" id="CAG5181435.1"/>
    </source>
</evidence>
<feature type="region of interest" description="Disordered" evidence="1">
    <location>
        <begin position="36"/>
        <end position="159"/>
    </location>
</feature>
<keyword evidence="4" id="KW-1185">Reference proteome</keyword>
<feature type="domain" description="Microbial-type PARG catalytic" evidence="2">
    <location>
        <begin position="146"/>
        <end position="256"/>
    </location>
</feature>
<dbReference type="InterPro" id="IPR043472">
    <property type="entry name" value="Macro_dom-like"/>
</dbReference>
<dbReference type="NCBIfam" id="TIGR02452">
    <property type="entry name" value="TIGR02452 family protein"/>
    <property type="match status" value="1"/>
</dbReference>
<dbReference type="Pfam" id="PF10021">
    <property type="entry name" value="PARG_cat_microb"/>
    <property type="match status" value="1"/>
</dbReference>
<feature type="compositionally biased region" description="Gly residues" evidence="1">
    <location>
        <begin position="109"/>
        <end position="124"/>
    </location>
</feature>
<accession>A0A8J2IA01</accession>
<protein>
    <recommendedName>
        <fullName evidence="2">Microbial-type PARG catalytic domain-containing protein</fullName>
    </recommendedName>
</protein>
<dbReference type="OrthoDB" id="9985428at2759"/>
<evidence type="ECO:0000256" key="1">
    <source>
        <dbReference type="SAM" id="MobiDB-lite"/>
    </source>
</evidence>
<feature type="compositionally biased region" description="Acidic residues" evidence="1">
    <location>
        <begin position="477"/>
        <end position="510"/>
    </location>
</feature>
<name>A0A8J2IA01_9PLEO</name>
<dbReference type="InterPro" id="IPR019261">
    <property type="entry name" value="PARG_cat_microbial"/>
</dbReference>
<dbReference type="RefSeq" id="XP_043173330.1">
    <property type="nucleotide sequence ID" value="XM_043317395.1"/>
</dbReference>
<sequence length="530" mass="57059">MGRTEKSQGLAPPAVRKDIRAKQARHIVNKVVPAILASNARARRGADGSELISNPGPIGVVEHDSKNRDGAREEAGEETGYVKRKGQGRRKARSARDVEEEEQDVKSGGKNGDVGKGVGQGRGTGRGKKRNDSLDEGLSNLKLKNTVTSPASPPKQQRSIRIVATDSLTAAHMLAHPSLYHDTTTPTSKQTSKKQPNPCILNMASPLRPGGGLLTGATSAEESLCARTTLLPSLKESYYRLPEYGGIYTQDVIVFRSALPLGDSTGELPPTERWYVDVISAGMLRFPELEGEEDEEKRLGKKDREVVEAKIRAVLRIAAQKGVRGLVLGAWGVGAYGNPVKDIAEAFAKVLGAASSTSTSAAKKNSKSPSMGTETFPAFEHIIFAIPNRKVASDFAAAFDSNIRVEDGPGTSANDGDDEDDQEDKVAEELRSKIQEMEGQISKVWNPDLKARLGSILEGLRVQLKEREGMPGMSSVDGDDDGDEVEGADEGEDDSEEEDDEAENEVSEDEDKVHSYGSSETGRFKPNPRG</sequence>
<feature type="region of interest" description="Disordered" evidence="1">
    <location>
        <begin position="404"/>
        <end position="426"/>
    </location>
</feature>
<dbReference type="GeneID" id="67022018"/>
<dbReference type="Gene3D" id="3.40.220.10">
    <property type="entry name" value="Leucine Aminopeptidase, subunit E, domain 1"/>
    <property type="match status" value="1"/>
</dbReference>
<feature type="compositionally biased region" description="Basic residues" evidence="1">
    <location>
        <begin position="82"/>
        <end position="93"/>
    </location>
</feature>
<feature type="region of interest" description="Disordered" evidence="1">
    <location>
        <begin position="466"/>
        <end position="530"/>
    </location>
</feature>
<comment type="caution">
    <text evidence="3">The sequence shown here is derived from an EMBL/GenBank/DDBJ whole genome shotgun (WGS) entry which is preliminary data.</text>
</comment>
<feature type="compositionally biased region" description="Polar residues" evidence="1">
    <location>
        <begin position="142"/>
        <end position="159"/>
    </location>
</feature>
<organism evidence="3 4">
    <name type="scientific">Alternaria atra</name>
    <dbReference type="NCBI Taxonomy" id="119953"/>
    <lineage>
        <taxon>Eukaryota</taxon>
        <taxon>Fungi</taxon>
        <taxon>Dikarya</taxon>
        <taxon>Ascomycota</taxon>
        <taxon>Pezizomycotina</taxon>
        <taxon>Dothideomycetes</taxon>
        <taxon>Pleosporomycetidae</taxon>
        <taxon>Pleosporales</taxon>
        <taxon>Pleosporineae</taxon>
        <taxon>Pleosporaceae</taxon>
        <taxon>Alternaria</taxon>
        <taxon>Alternaria sect. Ulocladioides</taxon>
    </lineage>
</organism>
<evidence type="ECO:0000313" key="4">
    <source>
        <dbReference type="Proteomes" id="UP000676310"/>
    </source>
</evidence>